<evidence type="ECO:0000256" key="8">
    <source>
        <dbReference type="ARBA" id="ARBA00023136"/>
    </source>
</evidence>
<comment type="function">
    <text evidence="10">Part of the ABC transporter complex MalEFGK involved in maltose/maltodextrin import. Probably responsible for the translocation of the substrate across the membrane.</text>
</comment>
<evidence type="ECO:0000256" key="9">
    <source>
        <dbReference type="RuleBase" id="RU363032"/>
    </source>
</evidence>
<dbReference type="SUPFAM" id="SSF161098">
    <property type="entry name" value="MetI-like"/>
    <property type="match status" value="1"/>
</dbReference>
<dbReference type="GO" id="GO:0042956">
    <property type="term" value="P:maltodextrin transmembrane transport"/>
    <property type="evidence" value="ECO:0007669"/>
    <property type="project" value="TreeGrafter"/>
</dbReference>
<dbReference type="Gene3D" id="1.20.58.370">
    <property type="entry name" value="MalF N-terminal region-like"/>
    <property type="match status" value="1"/>
</dbReference>
<feature type="transmembrane region" description="Helical" evidence="9">
    <location>
        <begin position="437"/>
        <end position="454"/>
    </location>
</feature>
<feature type="transmembrane region" description="Helical" evidence="9">
    <location>
        <begin position="336"/>
        <end position="356"/>
    </location>
</feature>
<reference evidence="12 13" key="1">
    <citation type="submission" date="2018-12" db="EMBL/GenBank/DDBJ databases">
        <authorList>
            <consortium name="Pathogen Informatics"/>
        </authorList>
    </citation>
    <scope>NUCLEOTIDE SEQUENCE [LARGE SCALE GENOMIC DNA]</scope>
    <source>
        <strain evidence="12 13">NCTC11636</strain>
    </source>
</reference>
<dbReference type="Proteomes" id="UP000266895">
    <property type="component" value="Chromosome"/>
</dbReference>
<dbReference type="AlphaFoldDB" id="A0A3S4V3M5"/>
<name>A0A3S4V3M5_9ACTO</name>
<dbReference type="OrthoDB" id="9805974at2"/>
<feature type="transmembrane region" description="Helical" evidence="9">
    <location>
        <begin position="80"/>
        <end position="102"/>
    </location>
</feature>
<evidence type="ECO:0000259" key="11">
    <source>
        <dbReference type="PROSITE" id="PS50928"/>
    </source>
</evidence>
<sequence>MDSDPTPSPRAATPRERTTTILSVLVRVLVLGAALSAAVYLVPLLVSYKMWMWLVVVLLATAALFVLYSTKRFVPAKYLFPGSFFLAVFLIVPIILTIQTAFTNFGDGFRGTKEEAITTITNNSVVQAADSPIYNLTVATTGSAVDGPFSLFLVDPDTEEVLYGADGETVQEADPQAVTVTDGYVTAAEGYTILTPKEVNAAYEAISTLSLTVSDTTAIKVQGVRNAFEGTKRLVYDEASDSITNTDTGEVYTVQKVGDSDYFVNAAGDKLSQSWKQNVGLANFERLFTNSSIGSQFFKAFTWTLVFAFGSVLLTFGLGYFLALTLNDDRVRGRRLYRSFMLLPYAVPGFISLLVWSNFYNKDFGLINEMLHLSVNWLGDPTWAKVAVLLTNTWMGFPYMFIVCTGALQSIPHDVREAATIDGASAWQTTTRVTTPLLLVSVAPLLVSTFAFNFNNFNAIQLLTEGGPFPAGEYTRGGTDILISMVYRIAFGGSGADYGFASAVSVVLFAITGVMAALQFRATRRLEDIH</sequence>
<feature type="domain" description="ABC transmembrane type-1" evidence="11">
    <location>
        <begin position="301"/>
        <end position="519"/>
    </location>
</feature>
<evidence type="ECO:0000313" key="12">
    <source>
        <dbReference type="EMBL" id="VEG26605.1"/>
    </source>
</evidence>
<dbReference type="InterPro" id="IPR035277">
    <property type="entry name" value="MalF_N"/>
</dbReference>
<gene>
    <name evidence="12" type="primary">malF_1</name>
    <name evidence="12" type="ORF">NCTC11636_00608</name>
</gene>
<evidence type="ECO:0000256" key="6">
    <source>
        <dbReference type="ARBA" id="ARBA00022692"/>
    </source>
</evidence>
<evidence type="ECO:0000256" key="10">
    <source>
        <dbReference type="RuleBase" id="RU367050"/>
    </source>
</evidence>
<dbReference type="PROSITE" id="PS50928">
    <property type="entry name" value="ABC_TM1"/>
    <property type="match status" value="1"/>
</dbReference>
<dbReference type="InterPro" id="IPR035906">
    <property type="entry name" value="MetI-like_sf"/>
</dbReference>
<evidence type="ECO:0000256" key="4">
    <source>
        <dbReference type="ARBA" id="ARBA00022475"/>
    </source>
</evidence>
<keyword evidence="7 9" id="KW-1133">Transmembrane helix</keyword>
<dbReference type="InterPro" id="IPR032550">
    <property type="entry name" value="TM_PBP2_N"/>
</dbReference>
<feature type="transmembrane region" description="Helical" evidence="9">
    <location>
        <begin position="300"/>
        <end position="324"/>
    </location>
</feature>
<dbReference type="CDD" id="cd06261">
    <property type="entry name" value="TM_PBP2"/>
    <property type="match status" value="1"/>
</dbReference>
<feature type="transmembrane region" description="Helical" evidence="9">
    <location>
        <begin position="498"/>
        <end position="518"/>
    </location>
</feature>
<dbReference type="GO" id="GO:0015423">
    <property type="term" value="F:ABC-type maltose transporter activity"/>
    <property type="evidence" value="ECO:0007669"/>
    <property type="project" value="TreeGrafter"/>
</dbReference>
<feature type="transmembrane region" description="Helical" evidence="9">
    <location>
        <begin position="386"/>
        <end position="408"/>
    </location>
</feature>
<dbReference type="PANTHER" id="PTHR47314">
    <property type="entry name" value="MALTOSE/MALTODEXTRIN TRANSPORT SYSTEM PERMEASE PROTEIN MALF"/>
    <property type="match status" value="1"/>
</dbReference>
<dbReference type="Gene3D" id="1.10.3720.10">
    <property type="entry name" value="MetI-like"/>
    <property type="match status" value="1"/>
</dbReference>
<organism evidence="12 13">
    <name type="scientific">Actinomyces howellii</name>
    <dbReference type="NCBI Taxonomy" id="52771"/>
    <lineage>
        <taxon>Bacteria</taxon>
        <taxon>Bacillati</taxon>
        <taxon>Actinomycetota</taxon>
        <taxon>Actinomycetes</taxon>
        <taxon>Actinomycetales</taxon>
        <taxon>Actinomycetaceae</taxon>
        <taxon>Actinomyces</taxon>
    </lineage>
</organism>
<proteinExistence type="inferred from homology"/>
<dbReference type="InterPro" id="IPR047103">
    <property type="entry name" value="MalF_P2_sf"/>
</dbReference>
<keyword evidence="13" id="KW-1185">Reference proteome</keyword>
<accession>A0A3S4V3M5</accession>
<dbReference type="EMBL" id="LR134350">
    <property type="protein sequence ID" value="VEG26605.1"/>
    <property type="molecule type" value="Genomic_DNA"/>
</dbReference>
<protein>
    <recommendedName>
        <fullName evidence="10">Maltose/maltodextrin transport system permease protein</fullName>
    </recommendedName>
</protein>
<feature type="transmembrane region" description="Helical" evidence="9">
    <location>
        <begin position="21"/>
        <end position="44"/>
    </location>
</feature>
<dbReference type="KEGG" id="ahw:NCTC11636_00608"/>
<dbReference type="SUPFAM" id="SSF160964">
    <property type="entry name" value="MalF N-terminal region-like"/>
    <property type="match status" value="1"/>
</dbReference>
<dbReference type="Pfam" id="PF16296">
    <property type="entry name" value="TM_PBP2_N"/>
    <property type="match status" value="1"/>
</dbReference>
<evidence type="ECO:0000256" key="5">
    <source>
        <dbReference type="ARBA" id="ARBA00022597"/>
    </source>
</evidence>
<dbReference type="PANTHER" id="PTHR47314:SF1">
    <property type="entry name" value="MALTOSE_MALTODEXTRIN TRANSPORT SYSTEM PERMEASE PROTEIN MALF"/>
    <property type="match status" value="1"/>
</dbReference>
<feature type="transmembrane region" description="Helical" evidence="9">
    <location>
        <begin position="50"/>
        <end position="68"/>
    </location>
</feature>
<dbReference type="Pfam" id="PF00528">
    <property type="entry name" value="BPD_transp_1"/>
    <property type="match status" value="1"/>
</dbReference>
<evidence type="ECO:0000256" key="1">
    <source>
        <dbReference type="ARBA" id="ARBA00004651"/>
    </source>
</evidence>
<comment type="similarity">
    <text evidence="2 10">Belongs to the binding-protein-dependent transport system permease family. MalFG subfamily.</text>
</comment>
<dbReference type="InterPro" id="IPR000515">
    <property type="entry name" value="MetI-like"/>
</dbReference>
<keyword evidence="8 9" id="KW-0472">Membrane</keyword>
<dbReference type="RefSeq" id="WP_126381808.1">
    <property type="nucleotide sequence ID" value="NZ_LR134350.1"/>
</dbReference>
<keyword evidence="6 9" id="KW-0812">Transmembrane</keyword>
<keyword evidence="3 9" id="KW-0813">Transport</keyword>
<evidence type="ECO:0000256" key="2">
    <source>
        <dbReference type="ARBA" id="ARBA00009047"/>
    </source>
</evidence>
<evidence type="ECO:0000313" key="13">
    <source>
        <dbReference type="Proteomes" id="UP000266895"/>
    </source>
</evidence>
<keyword evidence="5 10" id="KW-0762">Sugar transport</keyword>
<dbReference type="Gene3D" id="3.10.650.10">
    <property type="entry name" value="MalF N-terminal region-like"/>
    <property type="match status" value="1"/>
</dbReference>
<dbReference type="GO" id="GO:1990060">
    <property type="term" value="C:maltose transport complex"/>
    <property type="evidence" value="ECO:0007669"/>
    <property type="project" value="TreeGrafter"/>
</dbReference>
<comment type="subcellular location">
    <subcellularLocation>
        <location evidence="1 9">Cell membrane</location>
        <topology evidence="1 9">Multi-pass membrane protein</topology>
    </subcellularLocation>
</comment>
<keyword evidence="4 10" id="KW-1003">Cell membrane</keyword>
<dbReference type="Gene3D" id="2.40.430.10">
    <property type="entry name" value="D-maltodextrin-binding protein, MBP"/>
    <property type="match status" value="1"/>
</dbReference>
<evidence type="ECO:0000256" key="7">
    <source>
        <dbReference type="ARBA" id="ARBA00022989"/>
    </source>
</evidence>
<evidence type="ECO:0000256" key="3">
    <source>
        <dbReference type="ARBA" id="ARBA00022448"/>
    </source>
</evidence>